<sequence>MWEGFPPQSNGQNMINHLHGEGLKNLTVDTMRKVRLELEPLLRRWDNMCPEDQDHYIATEVMGWTLGSGENAGLYITEVAELLRVEDFKPTECLTTAYYLFEFFLIPDKVSIQPCGSAAGLFWMVYFKHAYIAAGKKLQQALCKSCIVMRHAITLTKEKPVQGGMMQPINRVLP</sequence>
<dbReference type="Pfam" id="PF18066">
    <property type="entry name" value="Phage_ABA_S"/>
    <property type="match status" value="1"/>
</dbReference>
<dbReference type="KEGG" id="plw:D5F53_32570"/>
<dbReference type="AlphaFoldDB" id="A0A385TUM0"/>
<name>A0A385TUM0_PAELA</name>
<evidence type="ECO:0000313" key="2">
    <source>
        <dbReference type="EMBL" id="AYB48060.1"/>
    </source>
</evidence>
<keyword evidence="2" id="KW-0614">Plasmid</keyword>
<gene>
    <name evidence="2" type="ORF">D5F53_32570</name>
</gene>
<dbReference type="EMBL" id="CP032413">
    <property type="protein sequence ID" value="AYB48060.1"/>
    <property type="molecule type" value="Genomic_DNA"/>
</dbReference>
<geneLocation type="plasmid" evidence="2 3">
    <name>pAZOPL1</name>
</geneLocation>
<reference evidence="2 3" key="1">
    <citation type="submission" date="2018-09" db="EMBL/GenBank/DDBJ databases">
        <title>Genome Sequence of Paenibacillus lautus Strain E7593-69, Azo Dye-Degrading Bacteria, Isolated from Commercial Tattoo Inks.</title>
        <authorList>
            <person name="Nho S.W."/>
            <person name="Kim S.-J."/>
            <person name="Kweon O."/>
            <person name="Cerniglia C.E."/>
        </authorList>
    </citation>
    <scope>NUCLEOTIDE SEQUENCE [LARGE SCALE GENOMIC DNA]</scope>
    <source>
        <strain evidence="2 3">E7593-69</strain>
        <plasmid evidence="2 3">pAZOPL1</plasmid>
    </source>
</reference>
<proteinExistence type="predicted"/>
<evidence type="ECO:0000313" key="3">
    <source>
        <dbReference type="Proteomes" id="UP000266552"/>
    </source>
</evidence>
<evidence type="ECO:0000259" key="1">
    <source>
        <dbReference type="Pfam" id="PF18066"/>
    </source>
</evidence>
<accession>A0A385TUM0</accession>
<feature type="domain" description="Phage ABA sandwich" evidence="1">
    <location>
        <begin position="56"/>
        <end position="144"/>
    </location>
</feature>
<dbReference type="Proteomes" id="UP000266552">
    <property type="component" value="Plasmid pAZOPL1"/>
</dbReference>
<dbReference type="RefSeq" id="WP_119851421.1">
    <property type="nucleotide sequence ID" value="NZ_CP032413.1"/>
</dbReference>
<keyword evidence="3" id="KW-1185">Reference proteome</keyword>
<dbReference type="InterPro" id="IPR041270">
    <property type="entry name" value="Phage_ABA_S"/>
</dbReference>
<organism evidence="2 3">
    <name type="scientific">Paenibacillus lautus</name>
    <name type="common">Bacillus lautus</name>
    <dbReference type="NCBI Taxonomy" id="1401"/>
    <lineage>
        <taxon>Bacteria</taxon>
        <taxon>Bacillati</taxon>
        <taxon>Bacillota</taxon>
        <taxon>Bacilli</taxon>
        <taxon>Bacillales</taxon>
        <taxon>Paenibacillaceae</taxon>
        <taxon>Paenibacillus</taxon>
    </lineage>
</organism>
<protein>
    <recommendedName>
        <fullName evidence="1">Phage ABA sandwich domain-containing protein</fullName>
    </recommendedName>
</protein>